<dbReference type="PANTHER" id="PTHR47506">
    <property type="entry name" value="TRANSCRIPTIONAL REGULATORY PROTEIN"/>
    <property type="match status" value="1"/>
</dbReference>
<keyword evidence="3" id="KW-0804">Transcription</keyword>
<dbReference type="PANTHER" id="PTHR47506:SF1">
    <property type="entry name" value="HTH-TYPE TRANSCRIPTIONAL REGULATOR YJDC"/>
    <property type="match status" value="1"/>
</dbReference>
<reference evidence="6 7" key="1">
    <citation type="submission" date="2021-07" db="EMBL/GenBank/DDBJ databases">
        <title>Paenibacillus radiodurans sp. nov., isolated from the southeastern edge of Tengger Desert.</title>
        <authorList>
            <person name="Zhang G."/>
        </authorList>
    </citation>
    <scope>NUCLEOTIDE SEQUENCE [LARGE SCALE GENOMIC DNA]</scope>
    <source>
        <strain evidence="6 7">CCM 7311</strain>
    </source>
</reference>
<protein>
    <submittedName>
        <fullName evidence="6">TetR/AcrR family transcriptional regulator</fullName>
    </submittedName>
</protein>
<keyword evidence="2 4" id="KW-0238">DNA-binding</keyword>
<gene>
    <name evidence="6" type="ORF">K0U00_34870</name>
</gene>
<dbReference type="InterPro" id="IPR001647">
    <property type="entry name" value="HTH_TetR"/>
</dbReference>
<dbReference type="InterPro" id="IPR009057">
    <property type="entry name" value="Homeodomain-like_sf"/>
</dbReference>
<organism evidence="6 7">
    <name type="scientific">Paenibacillus sepulcri</name>
    <dbReference type="NCBI Taxonomy" id="359917"/>
    <lineage>
        <taxon>Bacteria</taxon>
        <taxon>Bacillati</taxon>
        <taxon>Bacillota</taxon>
        <taxon>Bacilli</taxon>
        <taxon>Bacillales</taxon>
        <taxon>Paenibacillaceae</taxon>
        <taxon>Paenibacillus</taxon>
    </lineage>
</organism>
<evidence type="ECO:0000313" key="7">
    <source>
        <dbReference type="Proteomes" id="UP001519887"/>
    </source>
</evidence>
<sequence>MAKGRPRAFNMQEALEQAMHLFWEKGYEGTTLSDLTSAMGINRPSLYAAFGNKEELFYKVVDLYVDETSGVFLVALREAKGRDAIEKALYGAIVTFTEDSHPPGCLTVHGALSCGEEAEPIRKEL</sequence>
<evidence type="ECO:0000256" key="3">
    <source>
        <dbReference type="ARBA" id="ARBA00023163"/>
    </source>
</evidence>
<comment type="caution">
    <text evidence="6">The sequence shown here is derived from an EMBL/GenBank/DDBJ whole genome shotgun (WGS) entry which is preliminary data.</text>
</comment>
<dbReference type="Gene3D" id="1.10.10.60">
    <property type="entry name" value="Homeodomain-like"/>
    <property type="match status" value="1"/>
</dbReference>
<dbReference type="PROSITE" id="PS01081">
    <property type="entry name" value="HTH_TETR_1"/>
    <property type="match status" value="1"/>
</dbReference>
<dbReference type="Proteomes" id="UP001519887">
    <property type="component" value="Unassembled WGS sequence"/>
</dbReference>
<dbReference type="SUPFAM" id="SSF46689">
    <property type="entry name" value="Homeodomain-like"/>
    <property type="match status" value="1"/>
</dbReference>
<evidence type="ECO:0000256" key="1">
    <source>
        <dbReference type="ARBA" id="ARBA00023015"/>
    </source>
</evidence>
<feature type="domain" description="HTH tetR-type" evidence="5">
    <location>
        <begin position="8"/>
        <end position="68"/>
    </location>
</feature>
<name>A0ABS7CEA8_9BACL</name>
<evidence type="ECO:0000313" key="6">
    <source>
        <dbReference type="EMBL" id="MBW7459248.1"/>
    </source>
</evidence>
<feature type="non-terminal residue" evidence="6">
    <location>
        <position position="125"/>
    </location>
</feature>
<accession>A0ABS7CEA8</accession>
<dbReference type="PROSITE" id="PS50977">
    <property type="entry name" value="HTH_TETR_2"/>
    <property type="match status" value="1"/>
</dbReference>
<keyword evidence="1" id="KW-0805">Transcription regulation</keyword>
<feature type="DNA-binding region" description="H-T-H motif" evidence="4">
    <location>
        <begin position="31"/>
        <end position="50"/>
    </location>
</feature>
<evidence type="ECO:0000259" key="5">
    <source>
        <dbReference type="PROSITE" id="PS50977"/>
    </source>
</evidence>
<evidence type="ECO:0000256" key="4">
    <source>
        <dbReference type="PROSITE-ProRule" id="PRU00335"/>
    </source>
</evidence>
<dbReference type="InterPro" id="IPR023772">
    <property type="entry name" value="DNA-bd_HTH_TetR-type_CS"/>
</dbReference>
<dbReference type="Pfam" id="PF00440">
    <property type="entry name" value="TetR_N"/>
    <property type="match status" value="1"/>
</dbReference>
<dbReference type="EMBL" id="JAHZIK010001550">
    <property type="protein sequence ID" value="MBW7459248.1"/>
    <property type="molecule type" value="Genomic_DNA"/>
</dbReference>
<keyword evidence="7" id="KW-1185">Reference proteome</keyword>
<evidence type="ECO:0000256" key="2">
    <source>
        <dbReference type="ARBA" id="ARBA00023125"/>
    </source>
</evidence>
<dbReference type="PRINTS" id="PR00455">
    <property type="entry name" value="HTHTETR"/>
</dbReference>
<proteinExistence type="predicted"/>